<evidence type="ECO:0000313" key="2">
    <source>
        <dbReference type="Proteomes" id="UP000214646"/>
    </source>
</evidence>
<dbReference type="AlphaFoldDB" id="A0A225DL34"/>
<keyword evidence="2" id="KW-1185">Reference proteome</keyword>
<gene>
    <name evidence="1" type="ORF">FRUB_07296</name>
</gene>
<name>A0A225DL34_9BACT</name>
<reference evidence="2" key="1">
    <citation type="submission" date="2017-06" db="EMBL/GenBank/DDBJ databases">
        <title>Genome analysis of Fimbriiglobus ruber SP5, the first member of the order Planctomycetales with confirmed chitinolytic capability.</title>
        <authorList>
            <person name="Ravin N.V."/>
            <person name="Rakitin A.L."/>
            <person name="Ivanova A.A."/>
            <person name="Beletsky A.V."/>
            <person name="Kulichevskaya I.S."/>
            <person name="Mardanov A.V."/>
            <person name="Dedysh S.N."/>
        </authorList>
    </citation>
    <scope>NUCLEOTIDE SEQUENCE [LARGE SCALE GENOMIC DNA]</scope>
    <source>
        <strain evidence="2">SP5</strain>
    </source>
</reference>
<comment type="caution">
    <text evidence="1">The sequence shown here is derived from an EMBL/GenBank/DDBJ whole genome shotgun (WGS) entry which is preliminary data.</text>
</comment>
<proteinExistence type="predicted"/>
<accession>A0A225DL34</accession>
<dbReference type="EMBL" id="NIDE01000014">
    <property type="protein sequence ID" value="OWK38176.1"/>
    <property type="molecule type" value="Genomic_DNA"/>
</dbReference>
<sequence>MALAGLAILAGCGEPGPKKYDVSGTVQYEGEPVTEGDIMFASEDKTIGPEGGKIKDGKYALKVREGKNRVEIRGTKIIPGKKGSMGEPFVDSFIPEKYNTKTELTADVGSGKTTHNFELKK</sequence>
<evidence type="ECO:0000313" key="1">
    <source>
        <dbReference type="EMBL" id="OWK38176.1"/>
    </source>
</evidence>
<protein>
    <submittedName>
        <fullName evidence="1">Uncharacterized protein</fullName>
    </submittedName>
</protein>
<dbReference type="Proteomes" id="UP000214646">
    <property type="component" value="Unassembled WGS sequence"/>
</dbReference>
<organism evidence="1 2">
    <name type="scientific">Fimbriiglobus ruber</name>
    <dbReference type="NCBI Taxonomy" id="1908690"/>
    <lineage>
        <taxon>Bacteria</taxon>
        <taxon>Pseudomonadati</taxon>
        <taxon>Planctomycetota</taxon>
        <taxon>Planctomycetia</taxon>
        <taxon>Gemmatales</taxon>
        <taxon>Gemmataceae</taxon>
        <taxon>Fimbriiglobus</taxon>
    </lineage>
</organism>